<organism evidence="7 8">
    <name type="scientific">Brachionus plicatilis</name>
    <name type="common">Marine rotifer</name>
    <name type="synonym">Brachionus muelleri</name>
    <dbReference type="NCBI Taxonomy" id="10195"/>
    <lineage>
        <taxon>Eukaryota</taxon>
        <taxon>Metazoa</taxon>
        <taxon>Spiralia</taxon>
        <taxon>Gnathifera</taxon>
        <taxon>Rotifera</taxon>
        <taxon>Eurotatoria</taxon>
        <taxon>Monogononta</taxon>
        <taxon>Pseudotrocha</taxon>
        <taxon>Ploima</taxon>
        <taxon>Brachionidae</taxon>
        <taxon>Brachionus</taxon>
    </lineage>
</organism>
<dbReference type="InterPro" id="IPR000814">
    <property type="entry name" value="TBP"/>
</dbReference>
<evidence type="ECO:0000256" key="1">
    <source>
        <dbReference type="ARBA" id="ARBA00004123"/>
    </source>
</evidence>
<evidence type="ECO:0000256" key="4">
    <source>
        <dbReference type="ARBA" id="ARBA00023125"/>
    </source>
</evidence>
<comment type="similarity">
    <text evidence="2">Belongs to the TBP family.</text>
</comment>
<evidence type="ECO:0000256" key="6">
    <source>
        <dbReference type="ARBA" id="ARBA00023242"/>
    </source>
</evidence>
<protein>
    <submittedName>
        <fullName evidence="7">TATA box-binding 1</fullName>
    </submittedName>
</protein>
<evidence type="ECO:0000256" key="5">
    <source>
        <dbReference type="ARBA" id="ARBA00023163"/>
    </source>
</evidence>
<dbReference type="AlphaFoldDB" id="A0A3M7RVZ6"/>
<proteinExistence type="inferred from homology"/>
<reference evidence="7 8" key="1">
    <citation type="journal article" date="2018" name="Sci. Rep.">
        <title>Genomic signatures of local adaptation to the degree of environmental predictability in rotifers.</title>
        <authorList>
            <person name="Franch-Gras L."/>
            <person name="Hahn C."/>
            <person name="Garcia-Roger E.M."/>
            <person name="Carmona M.J."/>
            <person name="Serra M."/>
            <person name="Gomez A."/>
        </authorList>
    </citation>
    <scope>NUCLEOTIDE SEQUENCE [LARGE SCALE GENOMIC DNA]</scope>
    <source>
        <strain evidence="7">HYR1</strain>
    </source>
</reference>
<name>A0A3M7RVZ6_BRAPC</name>
<evidence type="ECO:0000256" key="3">
    <source>
        <dbReference type="ARBA" id="ARBA00023015"/>
    </source>
</evidence>
<keyword evidence="4" id="KW-0238">DNA-binding</keyword>
<dbReference type="PROSITE" id="PS51257">
    <property type="entry name" value="PROKAR_LIPOPROTEIN"/>
    <property type="match status" value="1"/>
</dbReference>
<dbReference type="EMBL" id="REGN01002500">
    <property type="protein sequence ID" value="RNA27741.1"/>
    <property type="molecule type" value="Genomic_DNA"/>
</dbReference>
<evidence type="ECO:0000313" key="7">
    <source>
        <dbReference type="EMBL" id="RNA27741.1"/>
    </source>
</evidence>
<dbReference type="GO" id="GO:0005634">
    <property type="term" value="C:nucleus"/>
    <property type="evidence" value="ECO:0007669"/>
    <property type="project" value="UniProtKB-SubCell"/>
</dbReference>
<dbReference type="Gene3D" id="3.30.310.10">
    <property type="entry name" value="TATA-Binding Protein"/>
    <property type="match status" value="2"/>
</dbReference>
<gene>
    <name evidence="7" type="ORF">BpHYR1_011818</name>
</gene>
<dbReference type="SUPFAM" id="SSF55945">
    <property type="entry name" value="TATA-box binding protein-like"/>
    <property type="match status" value="2"/>
</dbReference>
<comment type="caution">
    <text evidence="7">The sequence shown here is derived from an EMBL/GenBank/DDBJ whole genome shotgun (WGS) entry which is preliminary data.</text>
</comment>
<keyword evidence="3" id="KW-0805">Transcription regulation</keyword>
<dbReference type="Pfam" id="PF00352">
    <property type="entry name" value="TBP"/>
    <property type="match status" value="2"/>
</dbReference>
<dbReference type="PANTHER" id="PTHR10126">
    <property type="entry name" value="TATA-BOX BINDING PROTEIN"/>
    <property type="match status" value="1"/>
</dbReference>
<dbReference type="GO" id="GO:0006352">
    <property type="term" value="P:DNA-templated transcription initiation"/>
    <property type="evidence" value="ECO:0007669"/>
    <property type="project" value="InterPro"/>
</dbReference>
<accession>A0A3M7RVZ6</accession>
<comment type="subcellular location">
    <subcellularLocation>
        <location evidence="1">Nucleus</location>
    </subcellularLocation>
</comment>
<dbReference type="OrthoDB" id="2127950at2759"/>
<sequence length="189" mass="21185">MALRDLNNNEIENFPHLKFSIHNVVCSFGTSCYLNLRKIALNGLNVENKGDRLFMKLRKPTITATIFSSGKITCAGGKSDDEARIGARRVARQLQKLGFKVKFLDYQVVNVMSTSSVPFVINLSKLAKQYPGDCEFNPELSPFVFIKINSLNTSVNVYSTGKLTIMSSNIDSISKSLDYIYTFLYQSKS</sequence>
<evidence type="ECO:0000256" key="2">
    <source>
        <dbReference type="ARBA" id="ARBA00005560"/>
    </source>
</evidence>
<dbReference type="FunFam" id="3.30.310.10:FF:000005">
    <property type="entry name" value="TATA box-binding protein-like 1"/>
    <property type="match status" value="1"/>
</dbReference>
<dbReference type="STRING" id="10195.A0A3M7RVZ6"/>
<keyword evidence="5" id="KW-0804">Transcription</keyword>
<keyword evidence="6" id="KW-0539">Nucleus</keyword>
<dbReference type="InterPro" id="IPR012295">
    <property type="entry name" value="TBP_dom_sf"/>
</dbReference>
<keyword evidence="8" id="KW-1185">Reference proteome</keyword>
<dbReference type="Proteomes" id="UP000276133">
    <property type="component" value="Unassembled WGS sequence"/>
</dbReference>
<evidence type="ECO:0000313" key="8">
    <source>
        <dbReference type="Proteomes" id="UP000276133"/>
    </source>
</evidence>
<dbReference type="GO" id="GO:0003677">
    <property type="term" value="F:DNA binding"/>
    <property type="evidence" value="ECO:0007669"/>
    <property type="project" value="UniProtKB-KW"/>
</dbReference>